<dbReference type="Proteomes" id="UP000003730">
    <property type="component" value="Unassembled WGS sequence"/>
</dbReference>
<reference evidence="1 2" key="1">
    <citation type="journal article" date="2008" name="Int. J. Syst. Evol. Microbiol.">
        <title>Bizionia argentinensis sp. nov., isolated from surface marine water in Antarctica.</title>
        <authorList>
            <person name="Bercovich A."/>
            <person name="Vazquez S.C."/>
            <person name="Yankilevich P."/>
            <person name="Coria S.H."/>
            <person name="Foti M."/>
            <person name="Hernandez E."/>
            <person name="Vidal A."/>
            <person name="Ruberto L."/>
            <person name="Melo C."/>
            <person name="Marenssi S."/>
            <person name="Criscuolo M."/>
            <person name="Memoli M."/>
            <person name="Arguelles M."/>
            <person name="Mac Cormack W.P."/>
        </authorList>
    </citation>
    <scope>NUCLEOTIDE SEQUENCE [LARGE SCALE GENOMIC DNA]</scope>
    <source>
        <strain evidence="1 2">JUB59</strain>
    </source>
</reference>
<dbReference type="AlphaFoldDB" id="G2EBA0"/>
<evidence type="ECO:0000313" key="1">
    <source>
        <dbReference type="EMBL" id="EGV44339.1"/>
    </source>
</evidence>
<accession>G2EBA0</accession>
<sequence>MQNDQVFKQHPNLESYYQTSDETNFFKDSDAHVHAKSLKGKRVTEIVNENPGAANVSTKQTVTKANKTAPKLDDLTPMQKAKLRIEAIEVLETVEAVTEALKDETAKTVIAAGEARIEALELDAKILESEAATEPAKTEEEE</sequence>
<name>G2EBA0_9FLAO</name>
<proteinExistence type="predicted"/>
<dbReference type="EMBL" id="AFXZ01000009">
    <property type="protein sequence ID" value="EGV44339.1"/>
    <property type="molecule type" value="Genomic_DNA"/>
</dbReference>
<evidence type="ECO:0000313" key="2">
    <source>
        <dbReference type="Proteomes" id="UP000003730"/>
    </source>
</evidence>
<dbReference type="OrthoDB" id="1263383at2"/>
<comment type="caution">
    <text evidence="1">The sequence shown here is derived from an EMBL/GenBank/DDBJ whole genome shotgun (WGS) entry which is preliminary data.</text>
</comment>
<dbReference type="RefSeq" id="WP_008635498.1">
    <property type="nucleotide sequence ID" value="NZ_AFXZ01000009.1"/>
</dbReference>
<keyword evidence="2" id="KW-1185">Reference proteome</keyword>
<gene>
    <name evidence="1" type="ORF">BZARG_783</name>
</gene>
<protein>
    <submittedName>
        <fullName evidence="1">Uncharacterized protein</fullName>
    </submittedName>
</protein>
<dbReference type="STRING" id="1046627.BZARG_783"/>
<organism evidence="1 2">
    <name type="scientific">Bizionia argentinensis JUB59</name>
    <dbReference type="NCBI Taxonomy" id="1046627"/>
    <lineage>
        <taxon>Bacteria</taxon>
        <taxon>Pseudomonadati</taxon>
        <taxon>Bacteroidota</taxon>
        <taxon>Flavobacteriia</taxon>
        <taxon>Flavobacteriales</taxon>
        <taxon>Flavobacteriaceae</taxon>
        <taxon>Bizionia</taxon>
    </lineage>
</organism>